<keyword evidence="5" id="KW-0547">Nucleotide-binding</keyword>
<dbReference type="InterPro" id="IPR036640">
    <property type="entry name" value="ABC1_TM_sf"/>
</dbReference>
<gene>
    <name evidence="13" type="ORF">XAT740_LOCUS37637</name>
</gene>
<evidence type="ECO:0000256" key="4">
    <source>
        <dbReference type="ARBA" id="ARBA00022692"/>
    </source>
</evidence>
<dbReference type="CDD" id="cd03249">
    <property type="entry name" value="ABC_MTABC3_MDL1_MDL2"/>
    <property type="match status" value="2"/>
</dbReference>
<dbReference type="InterPro" id="IPR011527">
    <property type="entry name" value="ABC1_TM_dom"/>
</dbReference>
<evidence type="ECO:0000313" key="14">
    <source>
        <dbReference type="Proteomes" id="UP000663828"/>
    </source>
</evidence>
<sequence>MTETELLLQKSTQSHNHGNRVNGKQLAVNTLRDWRQCLRGQKMDEDDYEKIEDQDKGTAEGSPVGIFSLFRFADRLDYLLMVSSLCFLVLHAASLIANLIIFGQITGLFAMKSFTVSCNESHQINKTLVQNNDKCPLGIGQNSITSIQLSRLCNNNTNVLSSSQSTQMPEFREKVMNNIYLLFAIAIISCISSALEQFIWSMSIKRQKYQMSIQLFRSLLQRNVAYIDVNNISQFNEKLFNNIDKIEMGIGHGFVSLIGTLLIMIVSTTISFIINWKLALIIFCINPFVIVTSLIFAQLTAKEVINELLTYSKAGQIAQEVFSSLRTVFSLNGGEFEQKRYEKHLQSTRWSNMRKSAIMGIFIGWLSLVNYIVYALGFIFGSILISYDTNHLLNISDILVCITISAQCISFFGVVGPMYQAFSEAQGAAAPVFQLIDEGQDSNINEMDLLGKATTNEKIEMNVIGDIEFDNVTFDYPSRKDLTVLHNLNIMARVNKTTALVGRSGCGKSTCISLLLRFYQPSSGQIKINGQPISDYPIKQFRENIGVVSQEPILFGSSIYENIRFGKLNATRNEIEEAAKEANAHNFIMNLPDKYETLVGDSGVQLSGGEKQRVALARALIKKPSILLLDEATSALDNVSEKIVQEALDRACKNRTTIIIAHRLSTIQNADHIYVFDKGKVVEEGTHESLMMAEGSRYQTMSFKDCGYSSRHDAVLSSCFLFFLLGLLLMANRFFQYSSFGIAGSNLTYQIRSKAFACLLRQEVAYFDRPENSPGSLCARLSTDATAVQDLGSTRLGVMCESIALSVFGLVFGLLFSVELTLIVLVFTIVIILVSAVDIRVTKHLKYQEKLINERASALSLEVIQHMRTVKQLSIEDEILQQYSRFMKQILNLSWKPTLGHSSFMGVFWAFDPAVLACLYWCALILIEYHKLQLENIIIIISFATFALQSPKALTAVTERIGFSMAAAETFFALFDRKPNIDNLSTKGQILADFRGDIELDHVKFVYPSRPTISILNKLHLSVKSGQRVALVGSSGCGKSTIIQLLERFYDASGGQVLLDGVDIRQLNLHWVRSRLGLVSQEPILFDLTIAENITYGLENIPMSEIIHAAKKANIHEFIEQLPQGYDTLVGIKGGLLSGGEKQRIAIARVLIRRPRILLLDEATSAMDSHNEQIVQQALEEAQTEDPTRTSIIIAHRLSTIRSCDFIYVIDKGYIVEAGTHAELIQLHGYYYQMLATQNNL</sequence>
<evidence type="ECO:0000256" key="2">
    <source>
        <dbReference type="ARBA" id="ARBA00007577"/>
    </source>
</evidence>
<dbReference type="InterPro" id="IPR017871">
    <property type="entry name" value="ABC_transporter-like_CS"/>
</dbReference>
<feature type="transmembrane region" description="Helical" evidence="10">
    <location>
        <begin position="254"/>
        <end position="274"/>
    </location>
</feature>
<dbReference type="Proteomes" id="UP000663828">
    <property type="component" value="Unassembled WGS sequence"/>
</dbReference>
<dbReference type="GO" id="GO:0016887">
    <property type="term" value="F:ATP hydrolysis activity"/>
    <property type="evidence" value="ECO:0007669"/>
    <property type="project" value="InterPro"/>
</dbReference>
<dbReference type="SUPFAM" id="SSF52540">
    <property type="entry name" value="P-loop containing nucleoside triphosphate hydrolases"/>
    <property type="match status" value="2"/>
</dbReference>
<dbReference type="GO" id="GO:0015421">
    <property type="term" value="F:ABC-type oligopeptide transporter activity"/>
    <property type="evidence" value="ECO:0007669"/>
    <property type="project" value="TreeGrafter"/>
</dbReference>
<dbReference type="PROSITE" id="PS50893">
    <property type="entry name" value="ABC_TRANSPORTER_2"/>
    <property type="match status" value="2"/>
</dbReference>
<dbReference type="PANTHER" id="PTHR43394">
    <property type="entry name" value="ATP-DEPENDENT PERMEASE MDL1, MITOCHONDRIAL"/>
    <property type="match status" value="1"/>
</dbReference>
<dbReference type="Gene3D" id="1.20.1560.10">
    <property type="entry name" value="ABC transporter type 1, transmembrane domain"/>
    <property type="match status" value="2"/>
</dbReference>
<dbReference type="InterPro" id="IPR003593">
    <property type="entry name" value="AAA+_ATPase"/>
</dbReference>
<feature type="compositionally biased region" description="Polar residues" evidence="9">
    <location>
        <begin position="1"/>
        <end position="16"/>
    </location>
</feature>
<evidence type="ECO:0000259" key="12">
    <source>
        <dbReference type="PROSITE" id="PS50929"/>
    </source>
</evidence>
<keyword evidence="14" id="KW-1185">Reference proteome</keyword>
<dbReference type="InterPro" id="IPR027417">
    <property type="entry name" value="P-loop_NTPase"/>
</dbReference>
<feature type="transmembrane region" description="Helical" evidence="10">
    <location>
        <begin position="78"/>
        <end position="102"/>
    </location>
</feature>
<dbReference type="PROSITE" id="PS00211">
    <property type="entry name" value="ABC_TRANSPORTER_1"/>
    <property type="match status" value="2"/>
</dbReference>
<dbReference type="SMART" id="SM00382">
    <property type="entry name" value="AAA"/>
    <property type="match status" value="2"/>
</dbReference>
<feature type="transmembrane region" description="Helical" evidence="10">
    <location>
        <begin position="391"/>
        <end position="415"/>
    </location>
</feature>
<comment type="caution">
    <text evidence="13">The sequence shown here is derived from an EMBL/GenBank/DDBJ whole genome shotgun (WGS) entry which is preliminary data.</text>
</comment>
<evidence type="ECO:0000256" key="1">
    <source>
        <dbReference type="ARBA" id="ARBA00004141"/>
    </source>
</evidence>
<evidence type="ECO:0000259" key="11">
    <source>
        <dbReference type="PROSITE" id="PS50893"/>
    </source>
</evidence>
<keyword evidence="3" id="KW-0813">Transport</keyword>
<feature type="domain" description="ABC transmembrane type-1" evidence="12">
    <location>
        <begin position="719"/>
        <end position="950"/>
    </location>
</feature>
<keyword evidence="6" id="KW-0067">ATP-binding</keyword>
<dbReference type="FunFam" id="3.40.50.300:FF:000205">
    <property type="entry name" value="ABC transporter B family member 4"/>
    <property type="match status" value="2"/>
</dbReference>
<dbReference type="CDD" id="cd18577">
    <property type="entry name" value="ABC_6TM_Pgp_ABCB1_D1_like"/>
    <property type="match status" value="1"/>
</dbReference>
<proteinExistence type="inferred from homology"/>
<dbReference type="SUPFAM" id="SSF90123">
    <property type="entry name" value="ABC transporter transmembrane region"/>
    <property type="match status" value="2"/>
</dbReference>
<evidence type="ECO:0000256" key="6">
    <source>
        <dbReference type="ARBA" id="ARBA00022840"/>
    </source>
</evidence>
<evidence type="ECO:0000256" key="3">
    <source>
        <dbReference type="ARBA" id="ARBA00022448"/>
    </source>
</evidence>
<dbReference type="PANTHER" id="PTHR43394:SF27">
    <property type="entry name" value="ATP-DEPENDENT TRANSLOCASE ABCB1-LIKE"/>
    <property type="match status" value="1"/>
</dbReference>
<dbReference type="Pfam" id="PF00005">
    <property type="entry name" value="ABC_tran"/>
    <property type="match status" value="2"/>
</dbReference>
<keyword evidence="7 10" id="KW-1133">Transmembrane helix</keyword>
<dbReference type="GO" id="GO:0090374">
    <property type="term" value="P:oligopeptide export from mitochondrion"/>
    <property type="evidence" value="ECO:0007669"/>
    <property type="project" value="TreeGrafter"/>
</dbReference>
<keyword evidence="8 10" id="KW-0472">Membrane</keyword>
<feature type="domain" description="ABC transporter" evidence="11">
    <location>
        <begin position="467"/>
        <end position="703"/>
    </location>
</feature>
<comment type="similarity">
    <text evidence="2">Belongs to the ABC transporter superfamily. ABCB family. Multidrug resistance exporter (TC 3.A.1.201) subfamily.</text>
</comment>
<dbReference type="GO" id="GO:0005524">
    <property type="term" value="F:ATP binding"/>
    <property type="evidence" value="ECO:0007669"/>
    <property type="project" value="UniProtKB-KW"/>
</dbReference>
<evidence type="ECO:0000256" key="8">
    <source>
        <dbReference type="ARBA" id="ARBA00023136"/>
    </source>
</evidence>
<feature type="transmembrane region" description="Helical" evidence="10">
    <location>
        <begin position="803"/>
        <end position="836"/>
    </location>
</feature>
<keyword evidence="4 10" id="KW-0812">Transmembrane</keyword>
<dbReference type="EMBL" id="CAJNOR010003977">
    <property type="protein sequence ID" value="CAF1464734.1"/>
    <property type="molecule type" value="Genomic_DNA"/>
</dbReference>
<organism evidence="13 14">
    <name type="scientific">Adineta ricciae</name>
    <name type="common">Rotifer</name>
    <dbReference type="NCBI Taxonomy" id="249248"/>
    <lineage>
        <taxon>Eukaryota</taxon>
        <taxon>Metazoa</taxon>
        <taxon>Spiralia</taxon>
        <taxon>Gnathifera</taxon>
        <taxon>Rotifera</taxon>
        <taxon>Eurotatoria</taxon>
        <taxon>Bdelloidea</taxon>
        <taxon>Adinetida</taxon>
        <taxon>Adinetidae</taxon>
        <taxon>Adineta</taxon>
    </lineage>
</organism>
<feature type="transmembrane region" description="Helical" evidence="10">
    <location>
        <begin position="904"/>
        <end position="927"/>
    </location>
</feature>
<evidence type="ECO:0000256" key="5">
    <source>
        <dbReference type="ARBA" id="ARBA00022741"/>
    </source>
</evidence>
<evidence type="ECO:0000256" key="7">
    <source>
        <dbReference type="ARBA" id="ARBA00022989"/>
    </source>
</evidence>
<feature type="domain" description="ABC transmembrane type-1" evidence="12">
    <location>
        <begin position="179"/>
        <end position="424"/>
    </location>
</feature>
<protein>
    <submittedName>
        <fullName evidence="13">Uncharacterized protein</fullName>
    </submittedName>
</protein>
<feature type="domain" description="ABC transporter" evidence="11">
    <location>
        <begin position="998"/>
        <end position="1237"/>
    </location>
</feature>
<feature type="region of interest" description="Disordered" evidence="9">
    <location>
        <begin position="1"/>
        <end position="20"/>
    </location>
</feature>
<dbReference type="InterPro" id="IPR039421">
    <property type="entry name" value="Type_1_exporter"/>
</dbReference>
<feature type="transmembrane region" description="Helical" evidence="10">
    <location>
        <begin position="179"/>
        <end position="200"/>
    </location>
</feature>
<evidence type="ECO:0000256" key="9">
    <source>
        <dbReference type="SAM" id="MobiDB-lite"/>
    </source>
</evidence>
<dbReference type="Gene3D" id="3.40.50.300">
    <property type="entry name" value="P-loop containing nucleotide triphosphate hydrolases"/>
    <property type="match status" value="2"/>
</dbReference>
<feature type="transmembrane region" description="Helical" evidence="10">
    <location>
        <begin position="280"/>
        <end position="299"/>
    </location>
</feature>
<evidence type="ECO:0000313" key="13">
    <source>
        <dbReference type="EMBL" id="CAF1464734.1"/>
    </source>
</evidence>
<dbReference type="AlphaFoldDB" id="A0A815QP66"/>
<dbReference type="Pfam" id="PF00664">
    <property type="entry name" value="ABC_membrane"/>
    <property type="match status" value="2"/>
</dbReference>
<evidence type="ECO:0000256" key="10">
    <source>
        <dbReference type="SAM" id="Phobius"/>
    </source>
</evidence>
<feature type="transmembrane region" description="Helical" evidence="10">
    <location>
        <begin position="714"/>
        <end position="735"/>
    </location>
</feature>
<dbReference type="PROSITE" id="PS50929">
    <property type="entry name" value="ABC_TM1F"/>
    <property type="match status" value="2"/>
</dbReference>
<name>A0A815QP66_ADIRI</name>
<feature type="transmembrane region" description="Helical" evidence="10">
    <location>
        <begin position="357"/>
        <end position="385"/>
    </location>
</feature>
<dbReference type="GO" id="GO:0005743">
    <property type="term" value="C:mitochondrial inner membrane"/>
    <property type="evidence" value="ECO:0007669"/>
    <property type="project" value="TreeGrafter"/>
</dbReference>
<comment type="subcellular location">
    <subcellularLocation>
        <location evidence="1">Membrane</location>
        <topology evidence="1">Multi-pass membrane protein</topology>
    </subcellularLocation>
</comment>
<accession>A0A815QP66</accession>
<dbReference type="InterPro" id="IPR003439">
    <property type="entry name" value="ABC_transporter-like_ATP-bd"/>
</dbReference>
<reference evidence="13" key="1">
    <citation type="submission" date="2021-02" db="EMBL/GenBank/DDBJ databases">
        <authorList>
            <person name="Nowell W R."/>
        </authorList>
    </citation>
    <scope>NUCLEOTIDE SEQUENCE</scope>
</reference>